<dbReference type="EMBL" id="JBBKTW010000004">
    <property type="protein sequence ID" value="MEN2989179.1"/>
    <property type="molecule type" value="Genomic_DNA"/>
</dbReference>
<protein>
    <recommendedName>
        <fullName evidence="4">SCP domain-containing protein</fullName>
    </recommendedName>
</protein>
<evidence type="ECO:0000313" key="2">
    <source>
        <dbReference type="EMBL" id="MEN2989179.1"/>
    </source>
</evidence>
<dbReference type="Proteomes" id="UP001413721">
    <property type="component" value="Unassembled WGS sequence"/>
</dbReference>
<feature type="signal peptide" evidence="1">
    <location>
        <begin position="1"/>
        <end position="30"/>
    </location>
</feature>
<evidence type="ECO:0000256" key="1">
    <source>
        <dbReference type="SAM" id="SignalP"/>
    </source>
</evidence>
<dbReference type="RefSeq" id="WP_345937463.1">
    <property type="nucleotide sequence ID" value="NZ_JBBKTW010000004.1"/>
</dbReference>
<evidence type="ECO:0008006" key="4">
    <source>
        <dbReference type="Google" id="ProtNLM"/>
    </source>
</evidence>
<feature type="chain" id="PRO_5047221699" description="SCP domain-containing protein" evidence="1">
    <location>
        <begin position="31"/>
        <end position="372"/>
    </location>
</feature>
<dbReference type="InterPro" id="IPR035940">
    <property type="entry name" value="CAP_sf"/>
</dbReference>
<evidence type="ECO:0000313" key="3">
    <source>
        <dbReference type="Proteomes" id="UP001413721"/>
    </source>
</evidence>
<accession>A0ABU9YK60</accession>
<name>A0ABU9YK60_9PROT</name>
<reference evidence="2 3" key="1">
    <citation type="submission" date="2024-03" db="EMBL/GenBank/DDBJ databases">
        <title>High-quality draft genome sequencing of Tistrella sp. BH-R2-4.</title>
        <authorList>
            <person name="Dong C."/>
        </authorList>
    </citation>
    <scope>NUCLEOTIDE SEQUENCE [LARGE SCALE GENOMIC DNA]</scope>
    <source>
        <strain evidence="2 3">BH-R2-4</strain>
    </source>
</reference>
<proteinExistence type="predicted"/>
<dbReference type="PROSITE" id="PS51257">
    <property type="entry name" value="PROKAR_LIPOPROTEIN"/>
    <property type="match status" value="1"/>
</dbReference>
<gene>
    <name evidence="2" type="ORF">WG926_12765</name>
</gene>
<comment type="caution">
    <text evidence="2">The sequence shown here is derived from an EMBL/GenBank/DDBJ whole genome shotgun (WGS) entry which is preliminary data.</text>
</comment>
<dbReference type="Gene3D" id="3.40.33.10">
    <property type="entry name" value="CAP"/>
    <property type="match status" value="1"/>
</dbReference>
<sequence length="372" mass="40133">MVRHRKTTLSRLGVLCALALVGILAGCAGGEDDRDVIAAASVPKPVDDADDVIVALDGVVHPDLVYLPPVAVDPMRFPRGRVPVSALYDRLPDLGRCDPGLLKAAERQRVLEQVNHVRALHRLPPVRYEPADDASTTAAALIMAANAELTHQPTSDALCWTEAGAEGARTSNLGQHSQSGGYAQHVVPSGIDLWLIDEEVAGLGHRRWLLMPALDTISYGRVIGRPPGRPDVQLFSADAIRVVGPRQDISQLGTAVIAYPFGDYPRHLFPSDKVALSVSILADRGPHGDNGRGVVDFDRAVIRVTGPDGRALPVRDVRQDYEGFGLPNVLYWKLDGVQSGVQYQVEIRDIRVYGVSRVVAYPFRLIATGAPG</sequence>
<keyword evidence="3" id="KW-1185">Reference proteome</keyword>
<keyword evidence="1" id="KW-0732">Signal</keyword>
<organism evidence="2 3">
    <name type="scientific">Tistrella arctica</name>
    <dbReference type="NCBI Taxonomy" id="3133430"/>
    <lineage>
        <taxon>Bacteria</taxon>
        <taxon>Pseudomonadati</taxon>
        <taxon>Pseudomonadota</taxon>
        <taxon>Alphaproteobacteria</taxon>
        <taxon>Geminicoccales</taxon>
        <taxon>Geminicoccaceae</taxon>
        <taxon>Tistrella</taxon>
    </lineage>
</organism>